<accession>A0ABR2TIF6</accession>
<keyword evidence="1" id="KW-0812">Transmembrane</keyword>
<evidence type="ECO:0000256" key="1">
    <source>
        <dbReference type="SAM" id="Phobius"/>
    </source>
</evidence>
<sequence length="93" mass="11005">MNHNKMEELTQAKHSARFQLSRQEELTSSNNYVMDIGTYLRNHNGLYAYYYSRKLDTETDSSRTCSKCFYFYIFFSYAAISILATTNDVQRLQ</sequence>
<name>A0ABR2TIF6_9ROSI</name>
<proteinExistence type="predicted"/>
<dbReference type="Proteomes" id="UP001396334">
    <property type="component" value="Unassembled WGS sequence"/>
</dbReference>
<keyword evidence="1" id="KW-1133">Transmembrane helix</keyword>
<feature type="transmembrane region" description="Helical" evidence="1">
    <location>
        <begin position="69"/>
        <end position="86"/>
    </location>
</feature>
<keyword evidence="1" id="KW-0472">Membrane</keyword>
<reference evidence="2 3" key="1">
    <citation type="journal article" date="2024" name="G3 (Bethesda)">
        <title>Genome assembly of Hibiscus sabdariffa L. provides insights into metabolisms of medicinal natural products.</title>
        <authorList>
            <person name="Kim T."/>
        </authorList>
    </citation>
    <scope>NUCLEOTIDE SEQUENCE [LARGE SCALE GENOMIC DNA]</scope>
    <source>
        <strain evidence="2">TK-2024</strain>
        <tissue evidence="2">Old leaves</tissue>
    </source>
</reference>
<gene>
    <name evidence="2" type="ORF">V6N11_022053</name>
</gene>
<evidence type="ECO:0000313" key="2">
    <source>
        <dbReference type="EMBL" id="KAK9037131.1"/>
    </source>
</evidence>
<comment type="caution">
    <text evidence="2">The sequence shown here is derived from an EMBL/GenBank/DDBJ whole genome shotgun (WGS) entry which is preliminary data.</text>
</comment>
<keyword evidence="3" id="KW-1185">Reference proteome</keyword>
<dbReference type="EMBL" id="JBBPBN010000005">
    <property type="protein sequence ID" value="KAK9037131.1"/>
    <property type="molecule type" value="Genomic_DNA"/>
</dbReference>
<evidence type="ECO:0000313" key="3">
    <source>
        <dbReference type="Proteomes" id="UP001396334"/>
    </source>
</evidence>
<protein>
    <submittedName>
        <fullName evidence="2">Uncharacterized protein</fullName>
    </submittedName>
</protein>
<organism evidence="2 3">
    <name type="scientific">Hibiscus sabdariffa</name>
    <name type="common">roselle</name>
    <dbReference type="NCBI Taxonomy" id="183260"/>
    <lineage>
        <taxon>Eukaryota</taxon>
        <taxon>Viridiplantae</taxon>
        <taxon>Streptophyta</taxon>
        <taxon>Embryophyta</taxon>
        <taxon>Tracheophyta</taxon>
        <taxon>Spermatophyta</taxon>
        <taxon>Magnoliopsida</taxon>
        <taxon>eudicotyledons</taxon>
        <taxon>Gunneridae</taxon>
        <taxon>Pentapetalae</taxon>
        <taxon>rosids</taxon>
        <taxon>malvids</taxon>
        <taxon>Malvales</taxon>
        <taxon>Malvaceae</taxon>
        <taxon>Malvoideae</taxon>
        <taxon>Hibiscus</taxon>
    </lineage>
</organism>